<comment type="caution">
    <text evidence="2">The sequence shown here is derived from an EMBL/GenBank/DDBJ whole genome shotgun (WGS) entry which is preliminary data.</text>
</comment>
<dbReference type="PANTHER" id="PTHR47718">
    <property type="entry name" value="OS01G0519700 PROTEIN"/>
    <property type="match status" value="1"/>
</dbReference>
<protein>
    <recommendedName>
        <fullName evidence="1">FAR1 domain-containing protein</fullName>
    </recommendedName>
</protein>
<dbReference type="EMBL" id="SDMP01000005">
    <property type="protein sequence ID" value="RYR56745.1"/>
    <property type="molecule type" value="Genomic_DNA"/>
</dbReference>
<evidence type="ECO:0000259" key="1">
    <source>
        <dbReference type="Pfam" id="PF03101"/>
    </source>
</evidence>
<reference evidence="2 3" key="1">
    <citation type="submission" date="2019-01" db="EMBL/GenBank/DDBJ databases">
        <title>Sequencing of cultivated peanut Arachis hypogaea provides insights into genome evolution and oil improvement.</title>
        <authorList>
            <person name="Chen X."/>
        </authorList>
    </citation>
    <scope>NUCLEOTIDE SEQUENCE [LARGE SCALE GENOMIC DNA]</scope>
    <source>
        <strain evidence="3">cv. Fuhuasheng</strain>
        <tissue evidence="2">Leaves</tissue>
    </source>
</reference>
<proteinExistence type="predicted"/>
<dbReference type="Proteomes" id="UP000289738">
    <property type="component" value="Chromosome A05"/>
</dbReference>
<dbReference type="Pfam" id="PF03101">
    <property type="entry name" value="FAR1"/>
    <property type="match status" value="1"/>
</dbReference>
<feature type="domain" description="FAR1" evidence="1">
    <location>
        <begin position="13"/>
        <end position="103"/>
    </location>
</feature>
<accession>A0A445D0R9</accession>
<evidence type="ECO:0000313" key="2">
    <source>
        <dbReference type="EMBL" id="RYR56745.1"/>
    </source>
</evidence>
<dbReference type="InterPro" id="IPR004330">
    <property type="entry name" value="FAR1_DNA_bnd_dom"/>
</dbReference>
<dbReference type="AlphaFoldDB" id="A0A445D0R9"/>
<evidence type="ECO:0000313" key="3">
    <source>
        <dbReference type="Proteomes" id="UP000289738"/>
    </source>
</evidence>
<gene>
    <name evidence="2" type="ORF">Ahy_A05g022439</name>
</gene>
<sequence>MRKVFRSEKRAYEFYSKYGRCYGFGVRKRDYGKDEEGNLIRRMFFSNISGLRDEKHLNKLDRKRGHYPETRTNCMAKLSIYLDRKNSTWKVHKVILDHNHKLTPREMVHMIPKFRHISDAAKANIDGMRGYGVSTLKILGYMAGVAGGYSLLGFTKNMHTTKFTCIMPYYS</sequence>
<dbReference type="STRING" id="3818.A0A445D0R9"/>
<dbReference type="PANTHER" id="PTHR47718:SF15">
    <property type="entry name" value="PROTEIN FAR1-RELATED SEQUENCE 5-LIKE"/>
    <property type="match status" value="1"/>
</dbReference>
<keyword evidence="3" id="KW-1185">Reference proteome</keyword>
<organism evidence="2 3">
    <name type="scientific">Arachis hypogaea</name>
    <name type="common">Peanut</name>
    <dbReference type="NCBI Taxonomy" id="3818"/>
    <lineage>
        <taxon>Eukaryota</taxon>
        <taxon>Viridiplantae</taxon>
        <taxon>Streptophyta</taxon>
        <taxon>Embryophyta</taxon>
        <taxon>Tracheophyta</taxon>
        <taxon>Spermatophyta</taxon>
        <taxon>Magnoliopsida</taxon>
        <taxon>eudicotyledons</taxon>
        <taxon>Gunneridae</taxon>
        <taxon>Pentapetalae</taxon>
        <taxon>rosids</taxon>
        <taxon>fabids</taxon>
        <taxon>Fabales</taxon>
        <taxon>Fabaceae</taxon>
        <taxon>Papilionoideae</taxon>
        <taxon>50 kb inversion clade</taxon>
        <taxon>dalbergioids sensu lato</taxon>
        <taxon>Dalbergieae</taxon>
        <taxon>Pterocarpus clade</taxon>
        <taxon>Arachis</taxon>
    </lineage>
</organism>
<name>A0A445D0R9_ARAHY</name>